<dbReference type="EMBL" id="JAHKRT010000002">
    <property type="protein sequence ID" value="MBU3077106.1"/>
    <property type="molecule type" value="Genomic_DNA"/>
</dbReference>
<organism evidence="3 4">
    <name type="scientific">Sphingomonas quercus</name>
    <dbReference type="NCBI Taxonomy" id="2842451"/>
    <lineage>
        <taxon>Bacteria</taxon>
        <taxon>Pseudomonadati</taxon>
        <taxon>Pseudomonadota</taxon>
        <taxon>Alphaproteobacteria</taxon>
        <taxon>Sphingomonadales</taxon>
        <taxon>Sphingomonadaceae</taxon>
        <taxon>Sphingomonas</taxon>
    </lineage>
</organism>
<evidence type="ECO:0000256" key="1">
    <source>
        <dbReference type="ARBA" id="ARBA00006484"/>
    </source>
</evidence>
<sequence length="255" mass="26827">MSLALVTGGCRRIGAAIAARLAQDGHALALHSAGDSAPDPGLARALDEADVDWAVFSADFEDEDAVEGLVAEVAARFGRVPELLVNNAARFAFDTPDTVTMPAMLAHHAVNVAAPAILARTLAAALGPEGRGVIVNILDQRIAEPNGDQLSYTLSKLALAELTHILARHHAPRLRVVGVAPGLTLPTGDYAPGQMQRLAAAMPLRRLSRPEDIADAVAWLAGASAVTGQVLFVDGGAHLNRYERDFLFLGREEEA</sequence>
<accession>A0ABS6BI40</accession>
<comment type="similarity">
    <text evidence="1">Belongs to the short-chain dehydrogenases/reductases (SDR) family.</text>
</comment>
<reference evidence="3 4" key="1">
    <citation type="submission" date="2021-06" db="EMBL/GenBank/DDBJ databases">
        <title>Sphingomonas sp. XMGL2, whole genome shotgun sequencing project.</title>
        <authorList>
            <person name="Zhao G."/>
            <person name="Shen L."/>
        </authorList>
    </citation>
    <scope>NUCLEOTIDE SEQUENCE [LARGE SCALE GENOMIC DNA]</scope>
    <source>
        <strain evidence="3 4">XMGL2</strain>
    </source>
</reference>
<name>A0ABS6BI40_9SPHN</name>
<protein>
    <submittedName>
        <fullName evidence="3">SDR family oxidoreductase</fullName>
    </submittedName>
</protein>
<evidence type="ECO:0000256" key="2">
    <source>
        <dbReference type="ARBA" id="ARBA00023002"/>
    </source>
</evidence>
<dbReference type="PANTHER" id="PTHR43639:SF1">
    <property type="entry name" value="SHORT-CHAIN DEHYDROGENASE_REDUCTASE FAMILY PROTEIN"/>
    <property type="match status" value="1"/>
</dbReference>
<dbReference type="RefSeq" id="WP_216320747.1">
    <property type="nucleotide sequence ID" value="NZ_JAHKRT010000002.1"/>
</dbReference>
<dbReference type="InterPro" id="IPR002347">
    <property type="entry name" value="SDR_fam"/>
</dbReference>
<keyword evidence="4" id="KW-1185">Reference proteome</keyword>
<evidence type="ECO:0000313" key="4">
    <source>
        <dbReference type="Proteomes" id="UP000776276"/>
    </source>
</evidence>
<gene>
    <name evidence="3" type="ORF">KOF26_04435</name>
</gene>
<dbReference type="Pfam" id="PF13561">
    <property type="entry name" value="adh_short_C2"/>
    <property type="match status" value="1"/>
</dbReference>
<proteinExistence type="inferred from homology"/>
<keyword evidence="2" id="KW-0560">Oxidoreductase</keyword>
<comment type="caution">
    <text evidence="3">The sequence shown here is derived from an EMBL/GenBank/DDBJ whole genome shotgun (WGS) entry which is preliminary data.</text>
</comment>
<evidence type="ECO:0000313" key="3">
    <source>
        <dbReference type="EMBL" id="MBU3077106.1"/>
    </source>
</evidence>
<dbReference type="Proteomes" id="UP000776276">
    <property type="component" value="Unassembled WGS sequence"/>
</dbReference>
<dbReference type="PANTHER" id="PTHR43639">
    <property type="entry name" value="OXIDOREDUCTASE, SHORT-CHAIN DEHYDROGENASE/REDUCTASE FAMILY (AFU_ORTHOLOGUE AFUA_5G02870)"/>
    <property type="match status" value="1"/>
</dbReference>